<evidence type="ECO:0000313" key="2">
    <source>
        <dbReference type="Proteomes" id="UP001484239"/>
    </source>
</evidence>
<keyword evidence="2" id="KW-1185">Reference proteome</keyword>
<dbReference type="EMBL" id="JBBHLI010000005">
    <property type="protein sequence ID" value="MEK9501442.1"/>
    <property type="molecule type" value="Genomic_DNA"/>
</dbReference>
<name>A0ABU9EBF5_9BACT</name>
<evidence type="ECO:0000313" key="1">
    <source>
        <dbReference type="EMBL" id="MEK9501442.1"/>
    </source>
</evidence>
<accession>A0ABU9EBF5</accession>
<reference evidence="1 2" key="1">
    <citation type="submission" date="2024-02" db="EMBL/GenBank/DDBJ databases">
        <title>A novel Gemmatimonadota bacterium.</title>
        <authorList>
            <person name="Du Z.-J."/>
            <person name="Ye Y.-Q."/>
        </authorList>
    </citation>
    <scope>NUCLEOTIDE SEQUENCE [LARGE SCALE GENOMIC DNA]</scope>
    <source>
        <strain evidence="1 2">DH-20</strain>
    </source>
</reference>
<proteinExistence type="predicted"/>
<comment type="caution">
    <text evidence="1">The sequence shown here is derived from an EMBL/GenBank/DDBJ whole genome shotgun (WGS) entry which is preliminary data.</text>
</comment>
<gene>
    <name evidence="1" type="ORF">WI372_10680</name>
</gene>
<organism evidence="1 2">
    <name type="scientific">Gaopeijia maritima</name>
    <dbReference type="NCBI Taxonomy" id="3119007"/>
    <lineage>
        <taxon>Bacteria</taxon>
        <taxon>Pseudomonadati</taxon>
        <taxon>Gemmatimonadota</taxon>
        <taxon>Longimicrobiia</taxon>
        <taxon>Gaopeijiales</taxon>
        <taxon>Gaopeijiaceae</taxon>
        <taxon>Gaopeijia</taxon>
    </lineage>
</organism>
<dbReference type="Pfam" id="PF22091">
    <property type="entry name" value="DUF6941"/>
    <property type="match status" value="1"/>
</dbReference>
<dbReference type="Proteomes" id="UP001484239">
    <property type="component" value="Unassembled WGS sequence"/>
</dbReference>
<dbReference type="InterPro" id="IPR054221">
    <property type="entry name" value="DUF6941"/>
</dbReference>
<dbReference type="RefSeq" id="WP_405275730.1">
    <property type="nucleotide sequence ID" value="NZ_CP144380.1"/>
</dbReference>
<protein>
    <submittedName>
        <fullName evidence="1">Uncharacterized protein</fullName>
    </submittedName>
</protein>
<sequence>MYVETFLLCDAARTDEWGRIDVQGQYHALSAPGFPAQHDIVLLLVLQWDRGDHGRYDFAVEMIPPDGTAPKYAVRGQTEVSTTAPERPRARTTLIQPMKEVIFETPGEYRFHLKVKGRVFEGPRLFLLEGEPADAPA</sequence>